<evidence type="ECO:0000256" key="1">
    <source>
        <dbReference type="SAM" id="MobiDB-lite"/>
    </source>
</evidence>
<gene>
    <name evidence="2" type="ORF">EVAR_69081_1</name>
</gene>
<comment type="caution">
    <text evidence="2">The sequence shown here is derived from an EMBL/GenBank/DDBJ whole genome shotgun (WGS) entry which is preliminary data.</text>
</comment>
<feature type="region of interest" description="Disordered" evidence="1">
    <location>
        <begin position="86"/>
        <end position="153"/>
    </location>
</feature>
<evidence type="ECO:0000313" key="2">
    <source>
        <dbReference type="EMBL" id="GBP86561.1"/>
    </source>
</evidence>
<name>A0A4C1ZCQ0_EUMVA</name>
<reference evidence="2 3" key="1">
    <citation type="journal article" date="2019" name="Commun. Biol.">
        <title>The bagworm genome reveals a unique fibroin gene that provides high tensile strength.</title>
        <authorList>
            <person name="Kono N."/>
            <person name="Nakamura H."/>
            <person name="Ohtoshi R."/>
            <person name="Tomita M."/>
            <person name="Numata K."/>
            <person name="Arakawa K."/>
        </authorList>
    </citation>
    <scope>NUCLEOTIDE SEQUENCE [LARGE SCALE GENOMIC DNA]</scope>
</reference>
<organism evidence="2 3">
    <name type="scientific">Eumeta variegata</name>
    <name type="common">Bagworm moth</name>
    <name type="synonym">Eumeta japonica</name>
    <dbReference type="NCBI Taxonomy" id="151549"/>
    <lineage>
        <taxon>Eukaryota</taxon>
        <taxon>Metazoa</taxon>
        <taxon>Ecdysozoa</taxon>
        <taxon>Arthropoda</taxon>
        <taxon>Hexapoda</taxon>
        <taxon>Insecta</taxon>
        <taxon>Pterygota</taxon>
        <taxon>Neoptera</taxon>
        <taxon>Endopterygota</taxon>
        <taxon>Lepidoptera</taxon>
        <taxon>Glossata</taxon>
        <taxon>Ditrysia</taxon>
        <taxon>Tineoidea</taxon>
        <taxon>Psychidae</taxon>
        <taxon>Oiketicinae</taxon>
        <taxon>Eumeta</taxon>
    </lineage>
</organism>
<dbReference type="AlphaFoldDB" id="A0A4C1ZCQ0"/>
<accession>A0A4C1ZCQ0</accession>
<dbReference type="EMBL" id="BGZK01001801">
    <property type="protein sequence ID" value="GBP86561.1"/>
    <property type="molecule type" value="Genomic_DNA"/>
</dbReference>
<sequence length="153" mass="17007">MRHSSSGFRPERLRTAPSKCLTHRWRSPSRRMVCVQPVASASRALPHRARVPAAPFFFQLPHDPTASRASLRIIWKRGAFDIGRTLCGYRNGQGSDDPEMDLEYTLPRESKMPKNARPSEGTSSDRTRPGSSDSPITRVSPRSGAVEPKGLNP</sequence>
<proteinExistence type="predicted"/>
<evidence type="ECO:0000313" key="3">
    <source>
        <dbReference type="Proteomes" id="UP000299102"/>
    </source>
</evidence>
<keyword evidence="3" id="KW-1185">Reference proteome</keyword>
<dbReference type="Proteomes" id="UP000299102">
    <property type="component" value="Unassembled WGS sequence"/>
</dbReference>
<protein>
    <submittedName>
        <fullName evidence="2">Uncharacterized protein</fullName>
    </submittedName>
</protein>